<sequence>MANLLDEFKKLLDTYISKAYVITRMYTEQLRLSNYNRFVFLSDEHVNIERNRYPLFLKELYRKLMESGIDKYASLLDVETQLPDVDQTVDRLYNEITDFQNVYYKLFEDVGETEYLQSLESHMDNLTVYDFTYDSASLLQDLNTLYALANPINITCTDTVQAVTNLNEKIKEQIAYSNLITQLNNKVITRNLSKQQINALIDTHTDLSPYYYKFPTYFKFTFDNQTGTSTNEVTAKANDIVIIYINTHANIPNGNFECKYSITFNDSNKQVLGNPAYNNLYDINYVTVSRPFLINTDSTIHIIIEKTKANLQFRVLDIHASIQQNL</sequence>
<dbReference type="Proteomes" id="UP000510602">
    <property type="component" value="Segment"/>
</dbReference>
<name>A0A7D5UL23_9VIRU</name>
<organism evidence="1 2">
    <name type="scientific">Scale drop disease virus</name>
    <dbReference type="NCBI Taxonomy" id="1697349"/>
    <lineage>
        <taxon>Viruses</taxon>
        <taxon>Varidnaviria</taxon>
        <taxon>Bamfordvirae</taxon>
        <taxon>Nucleocytoviricota</taxon>
        <taxon>Megaviricetes</taxon>
        <taxon>Pimascovirales</taxon>
        <taxon>Pimascovirales incertae sedis</taxon>
        <taxon>Iridoviridae</taxon>
        <taxon>Alphairidovirinae</taxon>
        <taxon>Megalocytivirus</taxon>
        <taxon>Megalocytivirus lates1</taxon>
    </lineage>
</organism>
<evidence type="ECO:0000313" key="1">
    <source>
        <dbReference type="EMBL" id="QLI60667.1"/>
    </source>
</evidence>
<evidence type="ECO:0000313" key="2">
    <source>
        <dbReference type="Proteomes" id="UP000510602"/>
    </source>
</evidence>
<reference evidence="1 2" key="1">
    <citation type="submission" date="2019-10" db="EMBL/GenBank/DDBJ databases">
        <authorList>
            <person name="Kayansamruaj P."/>
        </authorList>
    </citation>
    <scope>NUCLEOTIDE SEQUENCE [LARGE SCALE GENOMIC DNA]</scope>
    <source>
        <strain evidence="1">SDDV_Thai_2019</strain>
    </source>
</reference>
<protein>
    <submittedName>
        <fullName evidence="1">Uncharacterized protein</fullName>
    </submittedName>
</protein>
<proteinExistence type="predicted"/>
<accession>A0A7D5UL23</accession>
<dbReference type="EMBL" id="MN562489">
    <property type="protein sequence ID" value="QLI60667.1"/>
    <property type="molecule type" value="Genomic_DNA"/>
</dbReference>